<dbReference type="Proteomes" id="UP000011518">
    <property type="component" value="Unassembled WGS sequence"/>
</dbReference>
<name>L9KRR2_TUPCH</name>
<evidence type="ECO:0000313" key="1">
    <source>
        <dbReference type="EMBL" id="ELW65625.1"/>
    </source>
</evidence>
<evidence type="ECO:0000313" key="2">
    <source>
        <dbReference type="Proteomes" id="UP000011518"/>
    </source>
</evidence>
<dbReference type="AlphaFoldDB" id="L9KRR2"/>
<keyword evidence="2" id="KW-1185">Reference proteome</keyword>
<dbReference type="EMBL" id="KB320679">
    <property type="protein sequence ID" value="ELW65625.1"/>
    <property type="molecule type" value="Genomic_DNA"/>
</dbReference>
<dbReference type="InParanoid" id="L9KRR2"/>
<accession>L9KRR2</accession>
<organism evidence="1 2">
    <name type="scientific">Tupaia chinensis</name>
    <name type="common">Chinese tree shrew</name>
    <name type="synonym">Tupaia belangeri chinensis</name>
    <dbReference type="NCBI Taxonomy" id="246437"/>
    <lineage>
        <taxon>Eukaryota</taxon>
        <taxon>Metazoa</taxon>
        <taxon>Chordata</taxon>
        <taxon>Craniata</taxon>
        <taxon>Vertebrata</taxon>
        <taxon>Euteleostomi</taxon>
        <taxon>Mammalia</taxon>
        <taxon>Eutheria</taxon>
        <taxon>Euarchontoglires</taxon>
        <taxon>Scandentia</taxon>
        <taxon>Tupaiidae</taxon>
        <taxon>Tupaia</taxon>
    </lineage>
</organism>
<gene>
    <name evidence="1" type="ORF">TREES_T100007653</name>
</gene>
<sequence length="134" mass="14673">MTKPFLSTLHAQGLSELTASWHVGTSVTTKHFHSFPMRTWRFSRRPALTDPHATALTAVFRTKCIAHGSPPQLFPGRDEEAVKDLCLPSEATGTMHLCLQPAFLQHETSSEGPVCHSITTASSLRLGTTHPQCP</sequence>
<protein>
    <submittedName>
        <fullName evidence="1">Uncharacterized protein</fullName>
    </submittedName>
</protein>
<reference evidence="2" key="1">
    <citation type="submission" date="2012-07" db="EMBL/GenBank/DDBJ databases">
        <title>Genome of the Chinese tree shrew, a rising model animal genetically related to primates.</title>
        <authorList>
            <person name="Zhang G."/>
            <person name="Fan Y."/>
            <person name="Yao Y."/>
            <person name="Huang Z."/>
        </authorList>
    </citation>
    <scope>NUCLEOTIDE SEQUENCE [LARGE SCALE GENOMIC DNA]</scope>
</reference>
<proteinExistence type="predicted"/>
<reference evidence="2" key="2">
    <citation type="journal article" date="2013" name="Nat. Commun.">
        <title>Genome of the Chinese tree shrew.</title>
        <authorList>
            <person name="Fan Y."/>
            <person name="Huang Z.Y."/>
            <person name="Cao C.C."/>
            <person name="Chen C.S."/>
            <person name="Chen Y.X."/>
            <person name="Fan D.D."/>
            <person name="He J."/>
            <person name="Hou H.L."/>
            <person name="Hu L."/>
            <person name="Hu X.T."/>
            <person name="Jiang X.T."/>
            <person name="Lai R."/>
            <person name="Lang Y.S."/>
            <person name="Liang B."/>
            <person name="Liao S.G."/>
            <person name="Mu D."/>
            <person name="Ma Y.Y."/>
            <person name="Niu Y.Y."/>
            <person name="Sun X.Q."/>
            <person name="Xia J.Q."/>
            <person name="Xiao J."/>
            <person name="Xiong Z.Q."/>
            <person name="Xu L."/>
            <person name="Yang L."/>
            <person name="Zhang Y."/>
            <person name="Zhao W."/>
            <person name="Zhao X.D."/>
            <person name="Zheng Y.T."/>
            <person name="Zhou J.M."/>
            <person name="Zhu Y.B."/>
            <person name="Zhang G.J."/>
            <person name="Wang J."/>
            <person name="Yao Y.G."/>
        </authorList>
    </citation>
    <scope>NUCLEOTIDE SEQUENCE [LARGE SCALE GENOMIC DNA]</scope>
</reference>